<reference evidence="1 2" key="1">
    <citation type="journal article" date="2003" name="Virology">
        <title>The complete sequence of marine bacteriophage VpV262 infecting vibrio parahaemolyticus indicates that an ancestral component of a T7 viral supergroup is widespread in the marine environment.</title>
        <authorList>
            <person name="Hardies S.C."/>
            <person name="Comeau A.M."/>
            <person name="Serwer P."/>
            <person name="Suttle C.A."/>
        </authorList>
    </citation>
    <scope>NUCLEOTIDE SEQUENCE</scope>
</reference>
<dbReference type="Proteomes" id="UP000001794">
    <property type="component" value="Segment"/>
</dbReference>
<dbReference type="GeneID" id="956033"/>
<accession>Q8LT91</accession>
<sequence length="56" mass="6635">MQFYDVLEVLFESANGGYKVYSELDECVYTLTAEDLKHERELGNEVYDPYQLVFFN</sequence>
<keyword evidence="2" id="KW-1185">Reference proteome</keyword>
<dbReference type="RefSeq" id="NP_640269.1">
    <property type="nucleotide sequence ID" value="NC_003907.2"/>
</dbReference>
<protein>
    <submittedName>
        <fullName evidence="1">Uncharacterized protein</fullName>
    </submittedName>
</protein>
<proteinExistence type="predicted"/>
<organism evidence="1 2">
    <name type="scientific">Vibrio phage VpV262</name>
    <dbReference type="NCBI Taxonomy" id="2907796"/>
    <lineage>
        <taxon>Viruses</taxon>
        <taxon>Duplodnaviria</taxon>
        <taxon>Heunggongvirae</taxon>
        <taxon>Uroviricota</taxon>
        <taxon>Caudoviricetes</taxon>
        <taxon>Zobellviridae</taxon>
        <taxon>Vipivirus</taxon>
        <taxon>Vipivirus canadense</taxon>
    </lineage>
</organism>
<evidence type="ECO:0000313" key="2">
    <source>
        <dbReference type="Proteomes" id="UP000001794"/>
    </source>
</evidence>
<name>Q8LT91_9CAUD</name>
<dbReference type="KEGG" id="vg:956033"/>
<dbReference type="EMBL" id="AY095314">
    <property type="protein sequence ID" value="AAM28356.1"/>
    <property type="molecule type" value="Genomic_DNA"/>
</dbReference>
<evidence type="ECO:0000313" key="1">
    <source>
        <dbReference type="EMBL" id="AAM28356.1"/>
    </source>
</evidence>